<accession>A0A7Y9S3G2</accession>
<evidence type="ECO:0000256" key="2">
    <source>
        <dbReference type="SAM" id="SignalP"/>
    </source>
</evidence>
<evidence type="ECO:0000313" key="4">
    <source>
        <dbReference type="EMBL" id="NYE93843.1"/>
    </source>
</evidence>
<protein>
    <recommendedName>
        <fullName evidence="3">DUF5129 domain-containing protein</fullName>
    </recommendedName>
</protein>
<gene>
    <name evidence="4" type="ORF">FHU41_000064</name>
</gene>
<name>A0A7Y9S3G2_9MICC</name>
<keyword evidence="5" id="KW-1185">Reference proteome</keyword>
<comment type="caution">
    <text evidence="4">The sequence shown here is derived from an EMBL/GenBank/DDBJ whole genome shotgun (WGS) entry which is preliminary data.</text>
</comment>
<feature type="domain" description="DUF5129" evidence="3">
    <location>
        <begin position="35"/>
        <end position="374"/>
    </location>
</feature>
<dbReference type="Proteomes" id="UP000521748">
    <property type="component" value="Unassembled WGS sequence"/>
</dbReference>
<evidence type="ECO:0000313" key="5">
    <source>
        <dbReference type="Proteomes" id="UP000521748"/>
    </source>
</evidence>
<evidence type="ECO:0000259" key="3">
    <source>
        <dbReference type="Pfam" id="PF17173"/>
    </source>
</evidence>
<dbReference type="InterPro" id="IPR033435">
    <property type="entry name" value="DUF5129"/>
</dbReference>
<feature type="chain" id="PRO_5030514508" description="DUF5129 domain-containing protein" evidence="2">
    <location>
        <begin position="28"/>
        <end position="485"/>
    </location>
</feature>
<feature type="signal peptide" evidence="2">
    <location>
        <begin position="1"/>
        <end position="27"/>
    </location>
</feature>
<dbReference type="AlphaFoldDB" id="A0A7Y9S3G2"/>
<dbReference type="Pfam" id="PF17173">
    <property type="entry name" value="DUF5129"/>
    <property type="match status" value="1"/>
</dbReference>
<dbReference type="EMBL" id="JACBYQ010000001">
    <property type="protein sequence ID" value="NYE93843.1"/>
    <property type="molecule type" value="Genomic_DNA"/>
</dbReference>
<feature type="region of interest" description="Disordered" evidence="1">
    <location>
        <begin position="396"/>
        <end position="425"/>
    </location>
</feature>
<reference evidence="4 5" key="1">
    <citation type="submission" date="2020-07" db="EMBL/GenBank/DDBJ databases">
        <title>Sequencing the genomes of 1000 actinobacteria strains.</title>
        <authorList>
            <person name="Klenk H.-P."/>
        </authorList>
    </citation>
    <scope>NUCLEOTIDE SEQUENCE [LARGE SCALE GENOMIC DNA]</scope>
    <source>
        <strain evidence="4 5">DSM 102047</strain>
    </source>
</reference>
<evidence type="ECO:0000256" key="1">
    <source>
        <dbReference type="SAM" id="MobiDB-lite"/>
    </source>
</evidence>
<organism evidence="4 5">
    <name type="scientific">Psychromicrobium silvestre</name>
    <dbReference type="NCBI Taxonomy" id="1645614"/>
    <lineage>
        <taxon>Bacteria</taxon>
        <taxon>Bacillati</taxon>
        <taxon>Actinomycetota</taxon>
        <taxon>Actinomycetes</taxon>
        <taxon>Micrococcales</taxon>
        <taxon>Micrococcaceae</taxon>
        <taxon>Psychromicrobium</taxon>
    </lineage>
</organism>
<feature type="region of interest" description="Disordered" evidence="1">
    <location>
        <begin position="455"/>
        <end position="485"/>
    </location>
</feature>
<proteinExistence type="predicted"/>
<sequence>MRIAKRIAALFGVLFFTLTAAAPAAFADSPSQIVVEDTAGVLYQPQLIPALQKLDFYVPTKVVIYTRNGDYSDNLNEEVLNYARSKHPEWLSADQQKWADGLFIFALDPQGRQVGTYFGEDRKVSLDQQEEIQEATKKLFREAQWTDGTVEGVKSAAGLIARPWYRAPALLWTVGIAGGVGVVGVGSWQLHRSSNRRKFAESMAEGGRSYTSVTLNLEVTELNASTIPSSSAYGSKVLERWHSFASRYRKLTESKTRLEAMEKPEQSGSEGVRLAAKYASDCAELDGLDDVIADSNALLNMSSTWQQAWQSQSGKLTMELDNMAEMLATGSTSGSAESRAALEAQAAQTRSSIEEWGAGLADGSLTPDQALDGLRDARSSLAGLLTQHSQTVIAANTKSQKEAELMSQKMKERQSEESNRLRRSSGSILDVSYPNLPFISIWSFQSGVDAGQSAVQSSRSSSSGSSTGYGHSGGSFSGSGSSSHF</sequence>
<keyword evidence="2" id="KW-0732">Signal</keyword>
<dbReference type="RefSeq" id="WP_179387696.1">
    <property type="nucleotide sequence ID" value="NZ_JACBYQ010000001.1"/>
</dbReference>
<feature type="compositionally biased region" description="Low complexity" evidence="1">
    <location>
        <begin position="457"/>
        <end position="469"/>
    </location>
</feature>
<feature type="compositionally biased region" description="Basic and acidic residues" evidence="1">
    <location>
        <begin position="399"/>
        <end position="420"/>
    </location>
</feature>